<comment type="caution">
    <text evidence="4">The sequence shown here is derived from an EMBL/GenBank/DDBJ whole genome shotgun (WGS) entry which is preliminary data.</text>
</comment>
<proteinExistence type="predicted"/>
<organism evidence="4 5">
    <name type="scientific">Trypanosoma rangeli</name>
    <dbReference type="NCBI Taxonomy" id="5698"/>
    <lineage>
        <taxon>Eukaryota</taxon>
        <taxon>Discoba</taxon>
        <taxon>Euglenozoa</taxon>
        <taxon>Kinetoplastea</taxon>
        <taxon>Metakinetoplastina</taxon>
        <taxon>Trypanosomatida</taxon>
        <taxon>Trypanosomatidae</taxon>
        <taxon>Trypanosoma</taxon>
        <taxon>Herpetosoma</taxon>
    </lineage>
</organism>
<dbReference type="VEuPathDB" id="TriTrypDB:TRSC58_01054"/>
<dbReference type="Pfam" id="PF21771">
    <property type="entry name" value="CFAP58_CC"/>
    <property type="match status" value="1"/>
</dbReference>
<feature type="domain" description="Cilia- and flagella-associated protein 58 central coiled coil" evidence="3">
    <location>
        <begin position="425"/>
        <end position="675"/>
    </location>
</feature>
<evidence type="ECO:0000256" key="1">
    <source>
        <dbReference type="ARBA" id="ARBA00023054"/>
    </source>
</evidence>
<feature type="coiled-coil region" evidence="2">
    <location>
        <begin position="132"/>
        <end position="306"/>
    </location>
</feature>
<keyword evidence="5" id="KW-1185">Reference proteome</keyword>
<sequence length="964" mass="112416">MEQEGDKNKDDSTGHILPEATQYSVVSLESIEHHYVEVLRELSMEPQLEAFKDEYEKIHRLLRKSNEGEKRLLEKIKELQVDLEVHGTKVEAALKLSQEDEEVIVTLRKEIEKAWALTDSAHTREKEGREHIQQLRKQVAELDALVEKVTRNTSGQATYLHELIVSKKQLEGERAVAHSKVSELLDERETMRKNFERAQNENNSVREKLETSLSNYQTLLEGLSEIRRGRESLEQQVRECRSTSDQQMIKLEDLKSAAEALSAEESRLKVLAAGERDAVARVAKQLEEQQRRFKTEADRLALVEAQNAEVKSEIPRLKVTLKERHAEVTRLATTLRKVRKSAEHQQVNMRKLLQTREELVQKTGKLHDTIEERLTVLEMEERELHTEEARLKKMFPEKTELITNNSRTENERLAMEGNRVGEEGKRHNLAQQLDQLLRENELLRKSIFELEQSQEKIIEHGQQMALQYHQTLEQTRKFRDKARVLQQQLADNEKRGKVQQDLLDRVSADRARTEKQLKEGEVEWATLRERHVTNDEEIQLLKMQLIAKEGTLCRLHMVRQQLQRDISNAEQRASHLKDDGLNAHARREMLEAEAQKLTHLIAECDAEKSKHQSKFADLVNERNVLATQLIHRNEELRLLYNKIRLQECSLEKGASEYNRQVRNVESTRDELTELRLRCRLELVRLHYSEKLQRRKQNVERELFTEQQRYRALVDELQRPVHVHRWRRLESDAPEVLDGIYKAQAIERQILQKHDMLAEKTELLAKRTAEYDAIRRKLVSLPGPELAEDLSLYNENLERRTEQIGGMNSELREVEQHADVLTEEVRQLSLELGDVKRRYFGAKHKNDLLRREQVVFRSTWGESSAVANVALAAASARQEQQRPGRSSGEGACNDNSNQQEAWVQRSAGARRPCLWYTRTQMRRERMRQEARLVQALSTGAPAPNYPLQFRSHQRQFVGGGYALTQ</sequence>
<feature type="coiled-coil region" evidence="2">
    <location>
        <begin position="426"/>
        <end position="453"/>
    </location>
</feature>
<dbReference type="PANTHER" id="PTHR32083">
    <property type="entry name" value="CILIA AND FLAGELLA-ASSOCIATED PROTEIN 58-RELATED"/>
    <property type="match status" value="1"/>
</dbReference>
<evidence type="ECO:0000256" key="2">
    <source>
        <dbReference type="SAM" id="Coils"/>
    </source>
</evidence>
<name>A0A3R7L4Y2_TRYRA</name>
<dbReference type="PANTHER" id="PTHR32083:SF0">
    <property type="entry name" value="CILIA AND FLAGELLA-ASSOCIATED PROTEIN 58"/>
    <property type="match status" value="1"/>
</dbReference>
<dbReference type="InterPro" id="IPR049270">
    <property type="entry name" value="CFAP58_CC"/>
</dbReference>
<dbReference type="OrthoDB" id="264785at2759"/>
<gene>
    <name evidence="4" type="ORF">TraAM80_03183</name>
</gene>
<evidence type="ECO:0000259" key="3">
    <source>
        <dbReference type="Pfam" id="PF21771"/>
    </source>
</evidence>
<dbReference type="EMBL" id="MKGL01000080">
    <property type="protein sequence ID" value="RNF07736.1"/>
    <property type="molecule type" value="Genomic_DNA"/>
</dbReference>
<feature type="coiled-coil region" evidence="2">
    <location>
        <begin position="810"/>
        <end position="837"/>
    </location>
</feature>
<accession>A0A3R7L4Y2</accession>
<dbReference type="RefSeq" id="XP_029240001.1">
    <property type="nucleotide sequence ID" value="XM_029380160.1"/>
</dbReference>
<reference evidence="4 5" key="1">
    <citation type="journal article" date="2018" name="BMC Genomics">
        <title>Genomic comparison of Trypanosoma conorhini and Trypanosoma rangeli to Trypanosoma cruzi strains of high and low virulence.</title>
        <authorList>
            <person name="Bradwell K.R."/>
            <person name="Koparde V.N."/>
            <person name="Matveyev A.V."/>
            <person name="Serrano M.G."/>
            <person name="Alves J.M."/>
            <person name="Parikh H."/>
            <person name="Huang B."/>
            <person name="Lee V."/>
            <person name="Espinosa-Alvarez O."/>
            <person name="Ortiz P.A."/>
            <person name="Costa-Martins A.G."/>
            <person name="Teixeira M.M."/>
            <person name="Buck G.A."/>
        </authorList>
    </citation>
    <scope>NUCLEOTIDE SEQUENCE [LARGE SCALE GENOMIC DNA]</scope>
    <source>
        <strain evidence="4 5">AM80</strain>
    </source>
</reference>
<protein>
    <submittedName>
        <fullName evidence="4">Trypanosoma vivax</fullName>
    </submittedName>
</protein>
<feature type="coiled-coil region" evidence="2">
    <location>
        <begin position="654"/>
        <end position="715"/>
    </location>
</feature>
<dbReference type="GeneID" id="40327116"/>
<feature type="coiled-coil region" evidence="2">
    <location>
        <begin position="559"/>
        <end position="607"/>
    </location>
</feature>
<dbReference type="OMA" id="HQRQFVG"/>
<dbReference type="VEuPathDB" id="TriTrypDB:TRSC58_02045"/>
<evidence type="ECO:0000313" key="5">
    <source>
        <dbReference type="Proteomes" id="UP000283634"/>
    </source>
</evidence>
<dbReference type="GO" id="GO:0005856">
    <property type="term" value="C:cytoskeleton"/>
    <property type="evidence" value="ECO:0007669"/>
    <property type="project" value="TreeGrafter"/>
</dbReference>
<dbReference type="Proteomes" id="UP000283634">
    <property type="component" value="Unassembled WGS sequence"/>
</dbReference>
<dbReference type="AlphaFoldDB" id="A0A3R7L4Y2"/>
<evidence type="ECO:0000313" key="4">
    <source>
        <dbReference type="EMBL" id="RNF07736.1"/>
    </source>
</evidence>
<keyword evidence="1 2" id="KW-0175">Coiled coil</keyword>